<dbReference type="Proteomes" id="UP000231542">
    <property type="component" value="Unassembled WGS sequence"/>
</dbReference>
<feature type="transmembrane region" description="Helical" evidence="1">
    <location>
        <begin position="16"/>
        <end position="37"/>
    </location>
</feature>
<name>A0A2H0YV71_9BACT</name>
<keyword evidence="1" id="KW-1133">Transmembrane helix</keyword>
<dbReference type="Pfam" id="PF13847">
    <property type="entry name" value="Methyltransf_31"/>
    <property type="match status" value="1"/>
</dbReference>
<gene>
    <name evidence="3" type="ORF">COT24_03835</name>
</gene>
<keyword evidence="1" id="KW-0812">Transmembrane</keyword>
<dbReference type="Gene3D" id="3.40.50.150">
    <property type="entry name" value="Vaccinia Virus protein VP39"/>
    <property type="match status" value="1"/>
</dbReference>
<dbReference type="EMBL" id="PEXU01000046">
    <property type="protein sequence ID" value="PIS42385.1"/>
    <property type="molecule type" value="Genomic_DNA"/>
</dbReference>
<dbReference type="PANTHER" id="PTHR43861:SF1">
    <property type="entry name" value="TRANS-ACONITATE 2-METHYLTRANSFERASE"/>
    <property type="match status" value="1"/>
</dbReference>
<comment type="caution">
    <text evidence="3">The sequence shown here is derived from an EMBL/GenBank/DDBJ whole genome shotgun (WGS) entry which is preliminary data.</text>
</comment>
<dbReference type="CDD" id="cd02440">
    <property type="entry name" value="AdoMet_MTases"/>
    <property type="match status" value="1"/>
</dbReference>
<keyword evidence="1" id="KW-0472">Membrane</keyword>
<feature type="domain" description="Methyltransferase" evidence="2">
    <location>
        <begin position="151"/>
        <end position="257"/>
    </location>
</feature>
<evidence type="ECO:0000256" key="1">
    <source>
        <dbReference type="SAM" id="Phobius"/>
    </source>
</evidence>
<feature type="transmembrane region" description="Helical" evidence="1">
    <location>
        <begin position="76"/>
        <end position="94"/>
    </location>
</feature>
<dbReference type="InterPro" id="IPR025714">
    <property type="entry name" value="Methyltranfer_dom"/>
</dbReference>
<reference evidence="3 4" key="1">
    <citation type="submission" date="2017-09" db="EMBL/GenBank/DDBJ databases">
        <title>Depth-based differentiation of microbial function through sediment-hosted aquifers and enrichment of novel symbionts in the deep terrestrial subsurface.</title>
        <authorList>
            <person name="Probst A.J."/>
            <person name="Ladd B."/>
            <person name="Jarett J.K."/>
            <person name="Geller-Mcgrath D.E."/>
            <person name="Sieber C.M."/>
            <person name="Emerson J.B."/>
            <person name="Anantharaman K."/>
            <person name="Thomas B.C."/>
            <person name="Malmstrom R."/>
            <person name="Stieglmeier M."/>
            <person name="Klingl A."/>
            <person name="Woyke T."/>
            <person name="Ryan C.M."/>
            <person name="Banfield J.F."/>
        </authorList>
    </citation>
    <scope>NUCLEOTIDE SEQUENCE [LARGE SCALE GENOMIC DNA]</scope>
    <source>
        <strain evidence="3">CG08_land_8_20_14_0_20_40_16</strain>
    </source>
</reference>
<evidence type="ECO:0000313" key="4">
    <source>
        <dbReference type="Proteomes" id="UP000231542"/>
    </source>
</evidence>
<accession>A0A2H0YV71</accession>
<proteinExistence type="predicted"/>
<dbReference type="AlphaFoldDB" id="A0A2H0YV71"/>
<dbReference type="PANTHER" id="PTHR43861">
    <property type="entry name" value="TRANS-ACONITATE 2-METHYLTRANSFERASE-RELATED"/>
    <property type="match status" value="1"/>
</dbReference>
<dbReference type="SUPFAM" id="SSF53335">
    <property type="entry name" value="S-adenosyl-L-methionine-dependent methyltransferases"/>
    <property type="match status" value="1"/>
</dbReference>
<dbReference type="InterPro" id="IPR029063">
    <property type="entry name" value="SAM-dependent_MTases_sf"/>
</dbReference>
<evidence type="ECO:0000313" key="3">
    <source>
        <dbReference type="EMBL" id="PIS42385.1"/>
    </source>
</evidence>
<organism evidence="3 4">
    <name type="scientific">Candidatus Kerfeldbacteria bacterium CG08_land_8_20_14_0_20_40_16</name>
    <dbReference type="NCBI Taxonomy" id="2014244"/>
    <lineage>
        <taxon>Bacteria</taxon>
        <taxon>Candidatus Kerfeldiibacteriota</taxon>
    </lineage>
</organism>
<evidence type="ECO:0000259" key="2">
    <source>
        <dbReference type="Pfam" id="PF13847"/>
    </source>
</evidence>
<sequence length="347" mass="41442">MFDFFFDIQKKYNVNIYVFCLIFFLSIIPFWLSFFKLISSLRKGDIKKIIFWTVTLGFVYFAPYLYIYLFGENFPFWFHFVFWGLIIVLIYTLIKKIANKLNAIKTDQGKNNWKDFFFWDLYSYPYNKLITFSTPHRELFNEVYQILNFEKDEYILDAGCGGGHLEDFFIRKGIGDAKIEAIDFSKKMLKDARTRCHGFPRINFNQLDLNKKLPYIDKSFDVIICISVLFAISSQEIFEEFYRILKSEGKLILVEPKPDFNGKKLWDPQKMGLKKLKYKAIKIYPLIPLIIFLNKIIDFKQRRDYYQQFSLNGLKEILDRIGFEIKITKLVLADQDWLILAIKKSII</sequence>
<protein>
    <recommendedName>
        <fullName evidence="2">Methyltransferase domain-containing protein</fullName>
    </recommendedName>
</protein>
<feature type="transmembrane region" description="Helical" evidence="1">
    <location>
        <begin position="49"/>
        <end position="70"/>
    </location>
</feature>